<dbReference type="EMBL" id="BAAAHQ010000011">
    <property type="protein sequence ID" value="GAA0925553.1"/>
    <property type="molecule type" value="Genomic_DNA"/>
</dbReference>
<reference evidence="2" key="1">
    <citation type="journal article" date="2019" name="Int. J. Syst. Evol. Microbiol.">
        <title>The Global Catalogue of Microorganisms (GCM) 10K type strain sequencing project: providing services to taxonomists for standard genome sequencing and annotation.</title>
        <authorList>
            <consortium name="The Broad Institute Genomics Platform"/>
            <consortium name="The Broad Institute Genome Sequencing Center for Infectious Disease"/>
            <person name="Wu L."/>
            <person name="Ma J."/>
        </authorList>
    </citation>
    <scope>NUCLEOTIDE SEQUENCE [LARGE SCALE GENOMIC DNA]</scope>
    <source>
        <strain evidence="2">JCM 11136</strain>
    </source>
</reference>
<protein>
    <submittedName>
        <fullName evidence="1">Uncharacterized protein</fullName>
    </submittedName>
</protein>
<name>A0ABP3ZUY3_9ACTN</name>
<keyword evidence="2" id="KW-1185">Reference proteome</keyword>
<gene>
    <name evidence="1" type="ORF">GCM10009560_27090</name>
</gene>
<evidence type="ECO:0000313" key="2">
    <source>
        <dbReference type="Proteomes" id="UP001501578"/>
    </source>
</evidence>
<organism evidence="1 2">
    <name type="scientific">Nonomuraea longicatena</name>
    <dbReference type="NCBI Taxonomy" id="83682"/>
    <lineage>
        <taxon>Bacteria</taxon>
        <taxon>Bacillati</taxon>
        <taxon>Actinomycetota</taxon>
        <taxon>Actinomycetes</taxon>
        <taxon>Streptosporangiales</taxon>
        <taxon>Streptosporangiaceae</taxon>
        <taxon>Nonomuraea</taxon>
    </lineage>
</organism>
<evidence type="ECO:0000313" key="1">
    <source>
        <dbReference type="EMBL" id="GAA0925553.1"/>
    </source>
</evidence>
<accession>A0ABP3ZUY3</accession>
<sequence length="175" mass="19501">MRGYLEVSRLRVVNGTAIGGCLHARMKKTTLVVGALAATLLTVGVPANATAPDPQSAAEQLRNAAPSGEQAPAAASVGVSLEKYKWGFHDNWIRLRWTRPDSVGYHDYVALYDHSPQDGSDAENNYLTYQWAKNGEAYETNWKTSDRPKYYIAYVSWDYSRQKYIVLARSGPWPS</sequence>
<proteinExistence type="predicted"/>
<comment type="caution">
    <text evidence="1">The sequence shown here is derived from an EMBL/GenBank/DDBJ whole genome shotgun (WGS) entry which is preliminary data.</text>
</comment>
<dbReference type="Proteomes" id="UP001501578">
    <property type="component" value="Unassembled WGS sequence"/>
</dbReference>